<dbReference type="Gene3D" id="3.30.565.10">
    <property type="entry name" value="Histidine kinase-like ATPase, C-terminal domain"/>
    <property type="match status" value="1"/>
</dbReference>
<name>A0A495XI30_9PSEU</name>
<evidence type="ECO:0000313" key="4">
    <source>
        <dbReference type="Proteomes" id="UP000272729"/>
    </source>
</evidence>
<keyword evidence="1" id="KW-0808">Transferase</keyword>
<keyword evidence="1" id="KW-0723">Serine/threonine-protein kinase</keyword>
<dbReference type="SUPFAM" id="SSF55874">
    <property type="entry name" value="ATPase domain of HSP90 chaperone/DNA topoisomerase II/histidine kinase"/>
    <property type="match status" value="1"/>
</dbReference>
<dbReference type="EMBL" id="RBXR01000001">
    <property type="protein sequence ID" value="RKT74020.1"/>
    <property type="molecule type" value="Genomic_DNA"/>
</dbReference>
<feature type="domain" description="Histidine kinase/HSP90-like ATPase" evidence="2">
    <location>
        <begin position="45"/>
        <end position="138"/>
    </location>
</feature>
<dbReference type="PANTHER" id="PTHR35526:SF3">
    <property type="entry name" value="ANTI-SIGMA-F FACTOR RSBW"/>
    <property type="match status" value="1"/>
</dbReference>
<keyword evidence="4" id="KW-1185">Reference proteome</keyword>
<accession>A0A495XI30</accession>
<dbReference type="InterPro" id="IPR036890">
    <property type="entry name" value="HATPase_C_sf"/>
</dbReference>
<dbReference type="InterPro" id="IPR003594">
    <property type="entry name" value="HATPase_dom"/>
</dbReference>
<organism evidence="3 4">
    <name type="scientific">Saccharothrix variisporea</name>
    <dbReference type="NCBI Taxonomy" id="543527"/>
    <lineage>
        <taxon>Bacteria</taxon>
        <taxon>Bacillati</taxon>
        <taxon>Actinomycetota</taxon>
        <taxon>Actinomycetes</taxon>
        <taxon>Pseudonocardiales</taxon>
        <taxon>Pseudonocardiaceae</taxon>
        <taxon>Saccharothrix</taxon>
    </lineage>
</organism>
<dbReference type="GO" id="GO:0004674">
    <property type="term" value="F:protein serine/threonine kinase activity"/>
    <property type="evidence" value="ECO:0007669"/>
    <property type="project" value="UniProtKB-KW"/>
</dbReference>
<sequence>MVVWLRLAFRGLVVHPASVDVPAADLVAEFSPPEGRGGAGLAREFTRRTLVRWGYTGVHDDVVLAVSELVANANRHARGPAVLKLLGGVRRVRVEVSDGSPEQPGQRVAGVRGGWGLPLIGRLSRAWGVTPLAHGKVVWCELG</sequence>
<protein>
    <recommendedName>
        <fullName evidence="2">Histidine kinase/HSP90-like ATPase domain-containing protein</fullName>
    </recommendedName>
</protein>
<dbReference type="Pfam" id="PF13581">
    <property type="entry name" value="HATPase_c_2"/>
    <property type="match status" value="1"/>
</dbReference>
<keyword evidence="1" id="KW-0418">Kinase</keyword>
<dbReference type="PANTHER" id="PTHR35526">
    <property type="entry name" value="ANTI-SIGMA-F FACTOR RSBW-RELATED"/>
    <property type="match status" value="1"/>
</dbReference>
<dbReference type="InterPro" id="IPR050267">
    <property type="entry name" value="Anti-sigma-factor_SerPK"/>
</dbReference>
<dbReference type="AlphaFoldDB" id="A0A495XI30"/>
<dbReference type="CDD" id="cd16936">
    <property type="entry name" value="HATPase_RsbW-like"/>
    <property type="match status" value="1"/>
</dbReference>
<evidence type="ECO:0000259" key="2">
    <source>
        <dbReference type="Pfam" id="PF13581"/>
    </source>
</evidence>
<evidence type="ECO:0000256" key="1">
    <source>
        <dbReference type="ARBA" id="ARBA00022527"/>
    </source>
</evidence>
<proteinExistence type="predicted"/>
<dbReference type="Proteomes" id="UP000272729">
    <property type="component" value="Unassembled WGS sequence"/>
</dbReference>
<gene>
    <name evidence="3" type="ORF">DFJ66_7362</name>
</gene>
<evidence type="ECO:0000313" key="3">
    <source>
        <dbReference type="EMBL" id="RKT74020.1"/>
    </source>
</evidence>
<comment type="caution">
    <text evidence="3">The sequence shown here is derived from an EMBL/GenBank/DDBJ whole genome shotgun (WGS) entry which is preliminary data.</text>
</comment>
<reference evidence="3 4" key="1">
    <citation type="submission" date="2018-10" db="EMBL/GenBank/DDBJ databases">
        <title>Sequencing the genomes of 1000 actinobacteria strains.</title>
        <authorList>
            <person name="Klenk H.-P."/>
        </authorList>
    </citation>
    <scope>NUCLEOTIDE SEQUENCE [LARGE SCALE GENOMIC DNA]</scope>
    <source>
        <strain evidence="3 4">DSM 43911</strain>
    </source>
</reference>